<keyword evidence="5" id="KW-1185">Reference proteome</keyword>
<dbReference type="CDD" id="cd00093">
    <property type="entry name" value="HTH_XRE"/>
    <property type="match status" value="1"/>
</dbReference>
<reference evidence="5" key="1">
    <citation type="journal article" date="2019" name="Int. J. Syst. Evol. Microbiol.">
        <title>The Global Catalogue of Microorganisms (GCM) 10K type strain sequencing project: providing services to taxonomists for standard genome sequencing and annotation.</title>
        <authorList>
            <consortium name="The Broad Institute Genomics Platform"/>
            <consortium name="The Broad Institute Genome Sequencing Center for Infectious Disease"/>
            <person name="Wu L."/>
            <person name="Ma J."/>
        </authorList>
    </citation>
    <scope>NUCLEOTIDE SEQUENCE [LARGE SCALE GENOMIC DNA]</scope>
    <source>
        <strain evidence="5">KCTC 33522</strain>
    </source>
</reference>
<gene>
    <name evidence="4" type="ORF">ACFSY7_02260</name>
</gene>
<name>A0ABW5XWE3_9BACL</name>
<comment type="caution">
    <text evidence="4">The sequence shown here is derived from an EMBL/GenBank/DDBJ whole genome shotgun (WGS) entry which is preliminary data.</text>
</comment>
<proteinExistence type="predicted"/>
<dbReference type="InterPro" id="IPR001387">
    <property type="entry name" value="Cro/C1-type_HTH"/>
</dbReference>
<evidence type="ECO:0000313" key="5">
    <source>
        <dbReference type="Proteomes" id="UP001597568"/>
    </source>
</evidence>
<dbReference type="Pfam" id="PF01381">
    <property type="entry name" value="HTH_3"/>
    <property type="match status" value="1"/>
</dbReference>
<feature type="domain" description="HTH cro/C1-type" evidence="3">
    <location>
        <begin position="7"/>
        <end position="61"/>
    </location>
</feature>
<keyword evidence="2" id="KW-0812">Transmembrane</keyword>
<protein>
    <submittedName>
        <fullName evidence="4">Helix-turn-helix transcriptional regulator</fullName>
    </submittedName>
</protein>
<dbReference type="SUPFAM" id="SSF47413">
    <property type="entry name" value="lambda repressor-like DNA-binding domains"/>
    <property type="match status" value="1"/>
</dbReference>
<keyword evidence="2" id="KW-0472">Membrane</keyword>
<dbReference type="PANTHER" id="PTHR46558:SF15">
    <property type="entry name" value="HELIX-TURN-HELIX DOMAIN PROTEIN"/>
    <property type="match status" value="1"/>
</dbReference>
<sequence>MNLSKQIKKYRNRDNLSQEQLAEKLYVSRQTISNWENEKSYPDIHNLLLMSVLFKISLDELVKGDVEMMKHELQNKQMDKWTISMIVGMVSGILSLGIVNRYFGTPGYILSFLLIGYGIYASYRIDKIKKQHHLKTYQDIIAFQEGRQLTDIEKEKANKKHKWQLPLIVALSGIFSFVLAYLSMKLFS</sequence>
<feature type="transmembrane region" description="Helical" evidence="2">
    <location>
        <begin position="105"/>
        <end position="123"/>
    </location>
</feature>
<keyword evidence="2" id="KW-1133">Transmembrane helix</keyword>
<dbReference type="Gene3D" id="1.10.260.40">
    <property type="entry name" value="lambda repressor-like DNA-binding domains"/>
    <property type="match status" value="1"/>
</dbReference>
<accession>A0ABW5XWE3</accession>
<feature type="transmembrane region" description="Helical" evidence="2">
    <location>
        <begin position="163"/>
        <end position="184"/>
    </location>
</feature>
<dbReference type="PROSITE" id="PS50943">
    <property type="entry name" value="HTH_CROC1"/>
    <property type="match status" value="1"/>
</dbReference>
<dbReference type="Proteomes" id="UP001597568">
    <property type="component" value="Unassembled WGS sequence"/>
</dbReference>
<evidence type="ECO:0000313" key="4">
    <source>
        <dbReference type="EMBL" id="MFD2867323.1"/>
    </source>
</evidence>
<dbReference type="InterPro" id="IPR010982">
    <property type="entry name" value="Lambda_DNA-bd_dom_sf"/>
</dbReference>
<keyword evidence="1" id="KW-0238">DNA-binding</keyword>
<evidence type="ECO:0000256" key="1">
    <source>
        <dbReference type="ARBA" id="ARBA00023125"/>
    </source>
</evidence>
<feature type="transmembrane region" description="Helical" evidence="2">
    <location>
        <begin position="81"/>
        <end position="99"/>
    </location>
</feature>
<evidence type="ECO:0000259" key="3">
    <source>
        <dbReference type="PROSITE" id="PS50943"/>
    </source>
</evidence>
<evidence type="ECO:0000256" key="2">
    <source>
        <dbReference type="SAM" id="Phobius"/>
    </source>
</evidence>
<dbReference type="EMBL" id="JBHUOR010000013">
    <property type="protein sequence ID" value="MFD2867323.1"/>
    <property type="molecule type" value="Genomic_DNA"/>
</dbReference>
<dbReference type="SMART" id="SM00530">
    <property type="entry name" value="HTH_XRE"/>
    <property type="match status" value="1"/>
</dbReference>
<dbReference type="RefSeq" id="WP_380146654.1">
    <property type="nucleotide sequence ID" value="NZ_JBHUOR010000013.1"/>
</dbReference>
<dbReference type="PANTHER" id="PTHR46558">
    <property type="entry name" value="TRACRIPTIONAL REGULATORY PROTEIN-RELATED-RELATED"/>
    <property type="match status" value="1"/>
</dbReference>
<organism evidence="4 5">
    <name type="scientific">Kurthia populi</name>
    <dbReference type="NCBI Taxonomy" id="1562132"/>
    <lineage>
        <taxon>Bacteria</taxon>
        <taxon>Bacillati</taxon>
        <taxon>Bacillota</taxon>
        <taxon>Bacilli</taxon>
        <taxon>Bacillales</taxon>
        <taxon>Caryophanaceae</taxon>
        <taxon>Kurthia</taxon>
    </lineage>
</organism>